<dbReference type="Pfam" id="PF10186">
    <property type="entry name" value="ATG14"/>
    <property type="match status" value="1"/>
</dbReference>
<dbReference type="GO" id="GO:0097629">
    <property type="term" value="C:extrinsic component of omegasome membrane"/>
    <property type="evidence" value="ECO:0007669"/>
    <property type="project" value="TreeGrafter"/>
</dbReference>
<organism evidence="4">
    <name type="scientific">Ixodes ricinus</name>
    <name type="common">Common tick</name>
    <name type="synonym">Acarus ricinus</name>
    <dbReference type="NCBI Taxonomy" id="34613"/>
    <lineage>
        <taxon>Eukaryota</taxon>
        <taxon>Metazoa</taxon>
        <taxon>Ecdysozoa</taxon>
        <taxon>Arthropoda</taxon>
        <taxon>Chelicerata</taxon>
        <taxon>Arachnida</taxon>
        <taxon>Acari</taxon>
        <taxon>Parasitiformes</taxon>
        <taxon>Ixodida</taxon>
        <taxon>Ixodoidea</taxon>
        <taxon>Ixodidae</taxon>
        <taxon>Ixodinae</taxon>
        <taxon>Ixodes</taxon>
    </lineage>
</organism>
<dbReference type="GO" id="GO:0005776">
    <property type="term" value="C:autophagosome"/>
    <property type="evidence" value="ECO:0007669"/>
    <property type="project" value="TreeGrafter"/>
</dbReference>
<feature type="compositionally biased region" description="Low complexity" evidence="3">
    <location>
        <begin position="17"/>
        <end position="29"/>
    </location>
</feature>
<evidence type="ECO:0000256" key="1">
    <source>
        <dbReference type="ARBA" id="ARBA00023054"/>
    </source>
</evidence>
<reference evidence="4" key="1">
    <citation type="journal article" date="2015" name="Sci. Rep.">
        <title>Tissue- and time-dependent transcription in Ixodes ricinus salivary glands and midguts when blood feeding on the vertebrate host.</title>
        <authorList>
            <person name="Kotsyfakis M."/>
            <person name="Schwarz A."/>
            <person name="Erhart J."/>
            <person name="Ribeiro J.M."/>
        </authorList>
    </citation>
    <scope>NUCLEOTIDE SEQUENCE</scope>
    <source>
        <tissue evidence="4">Salivary gland and midgut</tissue>
    </source>
</reference>
<accession>V5HMI1</accession>
<dbReference type="InterPro" id="IPR018791">
    <property type="entry name" value="UV_resistance/autophagy_Atg14"/>
</dbReference>
<evidence type="ECO:0000256" key="3">
    <source>
        <dbReference type="SAM" id="MobiDB-lite"/>
    </source>
</evidence>
<dbReference type="PANTHER" id="PTHR13664:SF0">
    <property type="entry name" value="BECLIN 1-ASSOCIATED AUTOPHAGY-RELATED KEY REGULATOR"/>
    <property type="match status" value="1"/>
</dbReference>
<dbReference type="GO" id="GO:0000423">
    <property type="term" value="P:mitophagy"/>
    <property type="evidence" value="ECO:0007669"/>
    <property type="project" value="TreeGrafter"/>
</dbReference>
<feature type="region of interest" description="Disordered" evidence="3">
    <location>
        <begin position="1"/>
        <end position="29"/>
    </location>
</feature>
<dbReference type="GO" id="GO:0016240">
    <property type="term" value="P:autophagosome membrane docking"/>
    <property type="evidence" value="ECO:0007669"/>
    <property type="project" value="TreeGrafter"/>
</dbReference>
<protein>
    <submittedName>
        <fullName evidence="4">Putative beclin 1-associated autophagy-related key regulator-like protein</fullName>
    </submittedName>
</protein>
<dbReference type="PANTHER" id="PTHR13664">
    <property type="entry name" value="BECLIN 1-ASSOCIATED AUTOPHAGY-RELATED KEY REGULATOR"/>
    <property type="match status" value="1"/>
</dbReference>
<dbReference type="GO" id="GO:0035014">
    <property type="term" value="F:phosphatidylinositol 3-kinase regulator activity"/>
    <property type="evidence" value="ECO:0007669"/>
    <property type="project" value="TreeGrafter"/>
</dbReference>
<proteinExistence type="evidence at transcript level"/>
<dbReference type="GO" id="GO:0097632">
    <property type="term" value="C:extrinsic component of phagophore assembly site membrane"/>
    <property type="evidence" value="ECO:0007669"/>
    <property type="project" value="TreeGrafter"/>
</dbReference>
<dbReference type="GO" id="GO:0043495">
    <property type="term" value="F:protein-membrane adaptor activity"/>
    <property type="evidence" value="ECO:0007669"/>
    <property type="project" value="TreeGrafter"/>
</dbReference>
<feature type="compositionally biased region" description="Polar residues" evidence="3">
    <location>
        <begin position="1"/>
        <end position="10"/>
    </location>
</feature>
<feature type="non-terminal residue" evidence="4">
    <location>
        <position position="1"/>
    </location>
</feature>
<keyword evidence="1 2" id="KW-0175">Coiled coil</keyword>
<feature type="region of interest" description="Disordered" evidence="3">
    <location>
        <begin position="402"/>
        <end position="453"/>
    </location>
</feature>
<feature type="coiled-coil region" evidence="2">
    <location>
        <begin position="118"/>
        <end position="152"/>
    </location>
</feature>
<dbReference type="GO" id="GO:0035032">
    <property type="term" value="C:phosphatidylinositol 3-kinase complex, class III"/>
    <property type="evidence" value="ECO:0007669"/>
    <property type="project" value="TreeGrafter"/>
</dbReference>
<evidence type="ECO:0000256" key="2">
    <source>
        <dbReference type="SAM" id="Coils"/>
    </source>
</evidence>
<name>V5HMI1_IXORI</name>
<sequence length="470" mass="52253">STSSDESNGAPTDFHISSSLESSNGRNSVSLERCPVCSHLNRTFFCHDCVRNGDFTSSRDKCPERFAEKKLRLIQLDRLKAALEERIKEKTEKQCKRSSRRQAIKDGRERISLLRHALIEAQEQRAKAVSAVEELQREKQAVRSSVEALSGQLRVARKHVDRLRSDSQRKRQELAVCRRSAKEVVRASLNDLTRYIFPIKEHSPPPSCSTSSGVQEDDVWTELEEAQRTTYVRGRWVTLVAPPHDTTYSVVEPRLPAHGDYSQYSAWVAEHQESAVSPSMEDPRNVGYTLAAGLLFTAQLVSVLAFYLDVRLPHNLCYSEFGGGELGEEVFRHRVAQLNGNVVHLCASQGVDPSQLRPKATLRNLLLLLNPDMADLGRAEAFEMSPELSLSLEEGLSQDLALSTDSDSDDDCVGDEWESIASLPPPPSDLPSRGIHSTAMSHQQGPQQGPPAASLFSSAVALATNFWRPK</sequence>
<dbReference type="GO" id="GO:0000045">
    <property type="term" value="P:autophagosome assembly"/>
    <property type="evidence" value="ECO:0007669"/>
    <property type="project" value="TreeGrafter"/>
</dbReference>
<dbReference type="GO" id="GO:0009267">
    <property type="term" value="P:cellular response to starvation"/>
    <property type="evidence" value="ECO:0007669"/>
    <property type="project" value="TreeGrafter"/>
</dbReference>
<evidence type="ECO:0000313" key="4">
    <source>
        <dbReference type="EMBL" id="JAB78979.1"/>
    </source>
</evidence>
<dbReference type="EMBL" id="GANP01005489">
    <property type="protein sequence ID" value="JAB78979.1"/>
    <property type="molecule type" value="mRNA"/>
</dbReference>
<feature type="compositionally biased region" description="Low complexity" evidence="3">
    <location>
        <begin position="443"/>
        <end position="453"/>
    </location>
</feature>
<dbReference type="AlphaFoldDB" id="V5HMI1"/>
<feature type="compositionally biased region" description="Acidic residues" evidence="3">
    <location>
        <begin position="406"/>
        <end position="418"/>
    </location>
</feature>